<dbReference type="Gene3D" id="3.30.56.30">
    <property type="entry name" value="Signal recognition particle, SRP19-like subunit"/>
    <property type="match status" value="1"/>
</dbReference>
<feature type="compositionally biased region" description="Gly residues" evidence="5">
    <location>
        <begin position="250"/>
        <end position="264"/>
    </location>
</feature>
<feature type="region of interest" description="Disordered" evidence="5">
    <location>
        <begin position="1"/>
        <end position="59"/>
    </location>
</feature>
<gene>
    <name evidence="6" type="ORF">PENARI_c010G12289</name>
</gene>
<dbReference type="HAMAP" id="MF_00305">
    <property type="entry name" value="SRP19"/>
    <property type="match status" value="1"/>
</dbReference>
<dbReference type="Proteomes" id="UP000177622">
    <property type="component" value="Unassembled WGS sequence"/>
</dbReference>
<comment type="caution">
    <text evidence="6">The sequence shown here is derived from an EMBL/GenBank/DDBJ whole genome shotgun (WGS) entry which is preliminary data.</text>
</comment>
<feature type="compositionally biased region" description="Low complexity" evidence="5">
    <location>
        <begin position="28"/>
        <end position="41"/>
    </location>
</feature>
<evidence type="ECO:0000256" key="4">
    <source>
        <dbReference type="ARBA" id="ARBA00023274"/>
    </source>
</evidence>
<proteinExistence type="inferred from homology"/>
<dbReference type="EMBL" id="LXJU01000010">
    <property type="protein sequence ID" value="OGE52378.1"/>
    <property type="molecule type" value="Genomic_DNA"/>
</dbReference>
<evidence type="ECO:0000256" key="3">
    <source>
        <dbReference type="ARBA" id="ARBA00023135"/>
    </source>
</evidence>
<organism evidence="6 7">
    <name type="scientific">Penicillium arizonense</name>
    <dbReference type="NCBI Taxonomy" id="1835702"/>
    <lineage>
        <taxon>Eukaryota</taxon>
        <taxon>Fungi</taxon>
        <taxon>Dikarya</taxon>
        <taxon>Ascomycota</taxon>
        <taxon>Pezizomycotina</taxon>
        <taxon>Eurotiomycetes</taxon>
        <taxon>Eurotiomycetidae</taxon>
        <taxon>Eurotiales</taxon>
        <taxon>Aspergillaceae</taxon>
        <taxon>Penicillium</taxon>
    </lineage>
</organism>
<dbReference type="RefSeq" id="XP_022487820.1">
    <property type="nucleotide sequence ID" value="XM_022632452.1"/>
</dbReference>
<dbReference type="FunFam" id="3.30.56.30:FF:000003">
    <property type="entry name" value="Signal recognition particle SEC65 subunit"/>
    <property type="match status" value="1"/>
</dbReference>
<evidence type="ECO:0008006" key="8">
    <source>
        <dbReference type="Google" id="ProtNLM"/>
    </source>
</evidence>
<dbReference type="Pfam" id="PF01922">
    <property type="entry name" value="SRP19"/>
    <property type="match status" value="1"/>
</dbReference>
<evidence type="ECO:0000256" key="5">
    <source>
        <dbReference type="SAM" id="MobiDB-lite"/>
    </source>
</evidence>
<reference evidence="6 7" key="1">
    <citation type="journal article" date="2016" name="Sci. Rep.">
        <title>Penicillium arizonense, a new, genome sequenced fungal species, reveals a high chemical diversity in secreted metabolites.</title>
        <authorList>
            <person name="Grijseels S."/>
            <person name="Nielsen J.C."/>
            <person name="Randelovic M."/>
            <person name="Nielsen J."/>
            <person name="Nielsen K.F."/>
            <person name="Workman M."/>
            <person name="Frisvad J.C."/>
        </authorList>
    </citation>
    <scope>NUCLEOTIDE SEQUENCE [LARGE SCALE GENOMIC DNA]</scope>
    <source>
        <strain evidence="6 7">CBS 141311</strain>
    </source>
</reference>
<evidence type="ECO:0000313" key="7">
    <source>
        <dbReference type="Proteomes" id="UP000177622"/>
    </source>
</evidence>
<dbReference type="GO" id="GO:0006617">
    <property type="term" value="P:SRP-dependent cotranslational protein targeting to membrane, signal sequence recognition"/>
    <property type="evidence" value="ECO:0007669"/>
    <property type="project" value="TreeGrafter"/>
</dbReference>
<dbReference type="GeneID" id="34577186"/>
<dbReference type="STRING" id="1835702.A0A1F5LGP2"/>
<protein>
    <recommendedName>
        <fullName evidence="8">Signal recognition particle SRP19 subunit</fullName>
    </recommendedName>
</protein>
<dbReference type="SUPFAM" id="SSF69695">
    <property type="entry name" value="SRP19"/>
    <property type="match status" value="1"/>
</dbReference>
<name>A0A1F5LGP2_PENAI</name>
<evidence type="ECO:0000313" key="6">
    <source>
        <dbReference type="EMBL" id="OGE52378.1"/>
    </source>
</evidence>
<dbReference type="GO" id="GO:0005786">
    <property type="term" value="C:signal recognition particle, endoplasmic reticulum targeting"/>
    <property type="evidence" value="ECO:0007669"/>
    <property type="project" value="UniProtKB-KW"/>
</dbReference>
<evidence type="ECO:0000256" key="2">
    <source>
        <dbReference type="ARBA" id="ARBA00022490"/>
    </source>
</evidence>
<feature type="compositionally biased region" description="Basic residues" evidence="5">
    <location>
        <begin position="267"/>
        <end position="277"/>
    </location>
</feature>
<keyword evidence="7" id="KW-1185">Reference proteome</keyword>
<feature type="region of interest" description="Disordered" evidence="5">
    <location>
        <begin position="240"/>
        <end position="277"/>
    </location>
</feature>
<dbReference type="OrthoDB" id="2190947at2759"/>
<dbReference type="GO" id="GO:0008312">
    <property type="term" value="F:7S RNA binding"/>
    <property type="evidence" value="ECO:0007669"/>
    <property type="project" value="InterPro"/>
</dbReference>
<dbReference type="PANTHER" id="PTHR17453:SF0">
    <property type="entry name" value="SIGNAL RECOGNITION PARTICLE 19 KDA PROTEIN"/>
    <property type="match status" value="1"/>
</dbReference>
<sequence>MSHARVEEVSDSDPEEVAPEYDSDSDLPANAIISPANIPNRAPAPQPQAQPQMQMPQMQAPEPQREIPRHFSCLYPVYFDKTRSRAEGRKVGAELAVENPLARDIVDAVQMLGLNAGLEPEKLHPKDWANPGRVRVQVKNEDGQLANSKIKNKHHLYILVAQYLKAHPTTDQSPYRLRIRGLPMPEKLPAAPAAPRGWKIGKILPIHSPAYSGGGVSDNPLKDAMAEMQNMQGMPGMPSMPGMPDLSMLGLGGGEPAGPSGAGGADKKKKEKKKGKA</sequence>
<keyword evidence="3" id="KW-0733">Signal recognition particle</keyword>
<feature type="compositionally biased region" description="Acidic residues" evidence="5">
    <location>
        <begin position="9"/>
        <end position="25"/>
    </location>
</feature>
<feature type="compositionally biased region" description="Low complexity" evidence="5">
    <location>
        <begin position="49"/>
        <end position="59"/>
    </location>
</feature>
<keyword evidence="4" id="KW-0687">Ribonucleoprotein</keyword>
<dbReference type="InterPro" id="IPR002778">
    <property type="entry name" value="Signal_recog_particle_SRP19"/>
</dbReference>
<comment type="subcellular location">
    <subcellularLocation>
        <location evidence="1">Cytoplasm</location>
    </subcellularLocation>
</comment>
<keyword evidence="2" id="KW-0963">Cytoplasm</keyword>
<evidence type="ECO:0000256" key="1">
    <source>
        <dbReference type="ARBA" id="ARBA00004496"/>
    </source>
</evidence>
<dbReference type="AlphaFoldDB" id="A0A1F5LGP2"/>
<accession>A0A1F5LGP2</accession>
<dbReference type="PANTHER" id="PTHR17453">
    <property type="entry name" value="SIGNAL RECOGNITION PARTICLE 19 KD PROTEIN"/>
    <property type="match status" value="1"/>
</dbReference>
<dbReference type="InterPro" id="IPR022938">
    <property type="entry name" value="SRP19_arc-type"/>
</dbReference>
<dbReference type="InterPro" id="IPR036521">
    <property type="entry name" value="SRP19-like_sf"/>
</dbReference>